<dbReference type="Gene3D" id="1.10.10.60">
    <property type="entry name" value="Homeodomain-like"/>
    <property type="match status" value="2"/>
</dbReference>
<reference evidence="5 6" key="1">
    <citation type="submission" date="2018-05" db="EMBL/GenBank/DDBJ databases">
        <title>Reference genomes for bee gut microbiota database.</title>
        <authorList>
            <person name="Ellegaard K.M."/>
        </authorList>
    </citation>
    <scope>NUCLEOTIDE SEQUENCE [LARGE SCALE GENOMIC DNA]</scope>
    <source>
        <strain evidence="5 6">ESL0184</strain>
    </source>
</reference>
<dbReference type="SUPFAM" id="SSF46689">
    <property type="entry name" value="Homeodomain-like"/>
    <property type="match status" value="1"/>
</dbReference>
<dbReference type="SUPFAM" id="SSF51215">
    <property type="entry name" value="Regulatory protein AraC"/>
    <property type="match status" value="1"/>
</dbReference>
<proteinExistence type="predicted"/>
<keyword evidence="1" id="KW-0805">Transcription regulation</keyword>
<dbReference type="InterPro" id="IPR014710">
    <property type="entry name" value="RmlC-like_jellyroll"/>
</dbReference>
<dbReference type="Proteomes" id="UP000247698">
    <property type="component" value="Unassembled WGS sequence"/>
</dbReference>
<dbReference type="PANTHER" id="PTHR43280">
    <property type="entry name" value="ARAC-FAMILY TRANSCRIPTIONAL REGULATOR"/>
    <property type="match status" value="1"/>
</dbReference>
<dbReference type="Pfam" id="PF02311">
    <property type="entry name" value="AraC_binding"/>
    <property type="match status" value="1"/>
</dbReference>
<keyword evidence="6" id="KW-1185">Reference proteome</keyword>
<dbReference type="InterPro" id="IPR018060">
    <property type="entry name" value="HTH_AraC"/>
</dbReference>
<dbReference type="InterPro" id="IPR009057">
    <property type="entry name" value="Homeodomain-like_sf"/>
</dbReference>
<organism evidence="5 6">
    <name type="scientific">Lactobacillus melliventris</name>
    <dbReference type="NCBI Taxonomy" id="1218507"/>
    <lineage>
        <taxon>Bacteria</taxon>
        <taxon>Bacillati</taxon>
        <taxon>Bacillota</taxon>
        <taxon>Bacilli</taxon>
        <taxon>Lactobacillales</taxon>
        <taxon>Lactobacillaceae</taxon>
        <taxon>Lactobacillus</taxon>
    </lineage>
</organism>
<dbReference type="Gene3D" id="2.60.120.10">
    <property type="entry name" value="Jelly Rolls"/>
    <property type="match status" value="1"/>
</dbReference>
<evidence type="ECO:0000313" key="6">
    <source>
        <dbReference type="Proteomes" id="UP000247698"/>
    </source>
</evidence>
<dbReference type="PANTHER" id="PTHR43280:SF2">
    <property type="entry name" value="HTH-TYPE TRANSCRIPTIONAL REGULATOR EXSA"/>
    <property type="match status" value="1"/>
</dbReference>
<keyword evidence="3" id="KW-0804">Transcription</keyword>
<evidence type="ECO:0000259" key="4">
    <source>
        <dbReference type="PROSITE" id="PS01124"/>
    </source>
</evidence>
<dbReference type="SMART" id="SM00342">
    <property type="entry name" value="HTH_ARAC"/>
    <property type="match status" value="1"/>
</dbReference>
<comment type="caution">
    <text evidence="5">The sequence shown here is derived from an EMBL/GenBank/DDBJ whole genome shotgun (WGS) entry which is preliminary data.</text>
</comment>
<evidence type="ECO:0000256" key="2">
    <source>
        <dbReference type="ARBA" id="ARBA00023125"/>
    </source>
</evidence>
<gene>
    <name evidence="5" type="ORF">DK873_08600</name>
</gene>
<dbReference type="Pfam" id="PF12833">
    <property type="entry name" value="HTH_18"/>
    <property type="match status" value="1"/>
</dbReference>
<dbReference type="PROSITE" id="PS01124">
    <property type="entry name" value="HTH_ARAC_FAMILY_2"/>
    <property type="match status" value="1"/>
</dbReference>
<feature type="domain" description="HTH araC/xylS-type" evidence="4">
    <location>
        <begin position="181"/>
        <end position="279"/>
    </location>
</feature>
<dbReference type="InterPro" id="IPR003313">
    <property type="entry name" value="AraC-bd"/>
</dbReference>
<name>A0ABX5N5T3_9LACO</name>
<protein>
    <submittedName>
        <fullName evidence="5">AraC family transcriptional regulator</fullName>
    </submittedName>
</protein>
<accession>A0ABX5N5T3</accession>
<evidence type="ECO:0000313" key="5">
    <source>
        <dbReference type="EMBL" id="PXY85181.1"/>
    </source>
</evidence>
<keyword evidence="2" id="KW-0238">DNA-binding</keyword>
<dbReference type="EMBL" id="QGLG01000002">
    <property type="protein sequence ID" value="PXY85181.1"/>
    <property type="molecule type" value="Genomic_DNA"/>
</dbReference>
<evidence type="ECO:0000256" key="1">
    <source>
        <dbReference type="ARBA" id="ARBA00023015"/>
    </source>
</evidence>
<sequence>MITMSYIQHEKISNSKKLPFKIFNFHAHNLNRVIPLHWHQSTEILYCAQGKLEVKLKNQSYLLGKNDFVVINPYQIHSTKSPQQNWVLCIQLPLPFLSEMTNKEFLHEYVFNANSCIEKSENDQELIATFASIISLQNKKSNLVTNLKIMTEVINVIRILTEYYAQESKTIEEESNINFIEELTKFILKNYQHELRINDIAQHFCYSNGYTSRLIKKNLGTSFSDLLRLVRINKAIDLMNSSSKSWLEISELTGFMTYRNLYNAFYSVYQMSPSQFKKQNK</sequence>
<evidence type="ECO:0000256" key="3">
    <source>
        <dbReference type="ARBA" id="ARBA00023163"/>
    </source>
</evidence>
<dbReference type="InterPro" id="IPR037923">
    <property type="entry name" value="HTH-like"/>
</dbReference>